<feature type="region of interest" description="Disordered" evidence="1">
    <location>
        <begin position="112"/>
        <end position="197"/>
    </location>
</feature>
<accession>A0AAD6U3S8</accession>
<feature type="compositionally biased region" description="Low complexity" evidence="1">
    <location>
        <begin position="178"/>
        <end position="194"/>
    </location>
</feature>
<feature type="compositionally biased region" description="Low complexity" evidence="1">
    <location>
        <begin position="116"/>
        <end position="128"/>
    </location>
</feature>
<evidence type="ECO:0000313" key="2">
    <source>
        <dbReference type="EMBL" id="KAJ7087524.1"/>
    </source>
</evidence>
<comment type="caution">
    <text evidence="2">The sequence shown here is derived from an EMBL/GenBank/DDBJ whole genome shotgun (WGS) entry which is preliminary data.</text>
</comment>
<dbReference type="EMBL" id="JARJCN010000028">
    <property type="protein sequence ID" value="KAJ7087524.1"/>
    <property type="molecule type" value="Genomic_DNA"/>
</dbReference>
<dbReference type="AlphaFoldDB" id="A0AAD6U3S8"/>
<dbReference type="Proteomes" id="UP001222325">
    <property type="component" value="Unassembled WGS sequence"/>
</dbReference>
<name>A0AAD6U3S8_9AGAR</name>
<proteinExistence type="predicted"/>
<evidence type="ECO:0000256" key="1">
    <source>
        <dbReference type="SAM" id="MobiDB-lite"/>
    </source>
</evidence>
<sequence>MTRFEQALAPLAPIYCVPEYFPDDKNPHTIAEHGTAPNCLFFALLEGDNKGIYFDFSQILSILCKAPETPLAIHRDWIGINEKWHNHCSLLHDHFDEVRALPRNASPLGCASAFETSPPTSPISSRTPSPSPNPKPSVSAPFFDPPSTSRSSTRMPSPKKQPLEPEPSSRIPTPPSPVSSTISSLSSLSSLSATSRRRTPVPFAAVKGAPHLRFPKPVISPQQSSSPVPVRLQNLPASPPQYREASQEEDGGAHLAAAAARIGVRDAAGELVPVPAAPAVQDTPLVMYAISLHRLLFKSHAAAFDLFDATEGAAISLVSTVEEAAKFFERTDPAAVAPSADLLVYAVSGHRTIYKRRASAFKHFMQGMGSVMLFSRTSREAEIFILKYSNMY</sequence>
<keyword evidence="3" id="KW-1185">Reference proteome</keyword>
<feature type="compositionally biased region" description="Low complexity" evidence="1">
    <location>
        <begin position="136"/>
        <end position="158"/>
    </location>
</feature>
<organism evidence="2 3">
    <name type="scientific">Mycena belliarum</name>
    <dbReference type="NCBI Taxonomy" id="1033014"/>
    <lineage>
        <taxon>Eukaryota</taxon>
        <taxon>Fungi</taxon>
        <taxon>Dikarya</taxon>
        <taxon>Basidiomycota</taxon>
        <taxon>Agaricomycotina</taxon>
        <taxon>Agaricomycetes</taxon>
        <taxon>Agaricomycetidae</taxon>
        <taxon>Agaricales</taxon>
        <taxon>Marasmiineae</taxon>
        <taxon>Mycenaceae</taxon>
        <taxon>Mycena</taxon>
    </lineage>
</organism>
<feature type="compositionally biased region" description="Low complexity" evidence="1">
    <location>
        <begin position="217"/>
        <end position="230"/>
    </location>
</feature>
<reference evidence="2" key="1">
    <citation type="submission" date="2023-03" db="EMBL/GenBank/DDBJ databases">
        <title>Massive genome expansion in bonnet fungi (Mycena s.s.) driven by repeated elements and novel gene families across ecological guilds.</title>
        <authorList>
            <consortium name="Lawrence Berkeley National Laboratory"/>
            <person name="Harder C.B."/>
            <person name="Miyauchi S."/>
            <person name="Viragh M."/>
            <person name="Kuo A."/>
            <person name="Thoen E."/>
            <person name="Andreopoulos B."/>
            <person name="Lu D."/>
            <person name="Skrede I."/>
            <person name="Drula E."/>
            <person name="Henrissat B."/>
            <person name="Morin E."/>
            <person name="Kohler A."/>
            <person name="Barry K."/>
            <person name="LaButti K."/>
            <person name="Morin E."/>
            <person name="Salamov A."/>
            <person name="Lipzen A."/>
            <person name="Mereny Z."/>
            <person name="Hegedus B."/>
            <person name="Baldrian P."/>
            <person name="Stursova M."/>
            <person name="Weitz H."/>
            <person name="Taylor A."/>
            <person name="Grigoriev I.V."/>
            <person name="Nagy L.G."/>
            <person name="Martin F."/>
            <person name="Kauserud H."/>
        </authorList>
    </citation>
    <scope>NUCLEOTIDE SEQUENCE</scope>
    <source>
        <strain evidence="2">CBHHK173m</strain>
    </source>
</reference>
<feature type="region of interest" description="Disordered" evidence="1">
    <location>
        <begin position="214"/>
        <end position="246"/>
    </location>
</feature>
<protein>
    <submittedName>
        <fullName evidence="2">Uncharacterized protein</fullName>
    </submittedName>
</protein>
<gene>
    <name evidence="2" type="ORF">B0H15DRAFT_949901</name>
</gene>
<evidence type="ECO:0000313" key="3">
    <source>
        <dbReference type="Proteomes" id="UP001222325"/>
    </source>
</evidence>